<evidence type="ECO:0000256" key="6">
    <source>
        <dbReference type="ARBA" id="ARBA00012487"/>
    </source>
</evidence>
<feature type="transmembrane region" description="Helical" evidence="20">
    <location>
        <begin position="436"/>
        <end position="453"/>
    </location>
</feature>
<comment type="pathway">
    <text evidence="3 18">Phospholipid metabolism; CDP-diacylglycerol biosynthesis; CDP-diacylglycerol from sn-glycerol 3-phosphate: step 3/3.</text>
</comment>
<dbReference type="EC" id="2.7.7.41" evidence="6 18"/>
<evidence type="ECO:0000256" key="14">
    <source>
        <dbReference type="ARBA" id="ARBA00023098"/>
    </source>
</evidence>
<evidence type="ECO:0000256" key="13">
    <source>
        <dbReference type="ARBA" id="ARBA00022989"/>
    </source>
</evidence>
<evidence type="ECO:0000256" key="3">
    <source>
        <dbReference type="ARBA" id="ARBA00005119"/>
    </source>
</evidence>
<feature type="compositionally biased region" description="Pro residues" evidence="19">
    <location>
        <begin position="256"/>
        <end position="269"/>
    </location>
</feature>
<comment type="pathway">
    <text evidence="4">Lipid metabolism.</text>
</comment>
<organism evidence="21 22">
    <name type="scientific">Pilimelia anulata</name>
    <dbReference type="NCBI Taxonomy" id="53371"/>
    <lineage>
        <taxon>Bacteria</taxon>
        <taxon>Bacillati</taxon>
        <taxon>Actinomycetota</taxon>
        <taxon>Actinomycetes</taxon>
        <taxon>Micromonosporales</taxon>
        <taxon>Micromonosporaceae</taxon>
        <taxon>Pilimelia</taxon>
    </lineage>
</organism>
<feature type="transmembrane region" description="Helical" evidence="20">
    <location>
        <begin position="384"/>
        <end position="402"/>
    </location>
</feature>
<evidence type="ECO:0000256" key="20">
    <source>
        <dbReference type="SAM" id="Phobius"/>
    </source>
</evidence>
<evidence type="ECO:0000256" key="1">
    <source>
        <dbReference type="ARBA" id="ARBA00001698"/>
    </source>
</evidence>
<evidence type="ECO:0000256" key="12">
    <source>
        <dbReference type="ARBA" id="ARBA00022695"/>
    </source>
</evidence>
<keyword evidence="14" id="KW-0443">Lipid metabolism</keyword>
<evidence type="ECO:0000256" key="11">
    <source>
        <dbReference type="ARBA" id="ARBA00022692"/>
    </source>
</evidence>
<feature type="region of interest" description="Disordered" evidence="19">
    <location>
        <begin position="1"/>
        <end position="356"/>
    </location>
</feature>
<feature type="compositionally biased region" description="Basic and acidic residues" evidence="19">
    <location>
        <begin position="26"/>
        <end position="35"/>
    </location>
</feature>
<feature type="compositionally biased region" description="Basic and acidic residues" evidence="19">
    <location>
        <begin position="108"/>
        <end position="126"/>
    </location>
</feature>
<keyword evidence="10 18" id="KW-0808">Transferase</keyword>
<feature type="transmembrane region" description="Helical" evidence="20">
    <location>
        <begin position="465"/>
        <end position="485"/>
    </location>
</feature>
<feature type="compositionally biased region" description="Basic and acidic residues" evidence="19">
    <location>
        <begin position="308"/>
        <end position="330"/>
    </location>
</feature>
<evidence type="ECO:0000256" key="9">
    <source>
        <dbReference type="ARBA" id="ARBA00022516"/>
    </source>
</evidence>
<keyword evidence="22" id="KW-1185">Reference proteome</keyword>
<evidence type="ECO:0000256" key="8">
    <source>
        <dbReference type="ARBA" id="ARBA00022475"/>
    </source>
</evidence>
<dbReference type="InterPro" id="IPR000374">
    <property type="entry name" value="PC_trans"/>
</dbReference>
<evidence type="ECO:0000256" key="7">
    <source>
        <dbReference type="ARBA" id="ARBA00019373"/>
    </source>
</evidence>
<evidence type="ECO:0000256" key="16">
    <source>
        <dbReference type="ARBA" id="ARBA00023209"/>
    </source>
</evidence>
<keyword evidence="13 20" id="KW-1133">Transmembrane helix</keyword>
<keyword evidence="8" id="KW-1003">Cell membrane</keyword>
<evidence type="ECO:0000256" key="19">
    <source>
        <dbReference type="SAM" id="MobiDB-lite"/>
    </source>
</evidence>
<dbReference type="GO" id="GO:0016024">
    <property type="term" value="P:CDP-diacylglycerol biosynthetic process"/>
    <property type="evidence" value="ECO:0007669"/>
    <property type="project" value="UniProtKB-UniPathway"/>
</dbReference>
<feature type="compositionally biased region" description="Basic and acidic residues" evidence="19">
    <location>
        <begin position="226"/>
        <end position="247"/>
    </location>
</feature>
<feature type="compositionally biased region" description="Basic and acidic residues" evidence="19">
    <location>
        <begin position="171"/>
        <end position="188"/>
    </location>
</feature>
<dbReference type="PANTHER" id="PTHR46382:SF1">
    <property type="entry name" value="PHOSPHATIDATE CYTIDYLYLTRANSFERASE"/>
    <property type="match status" value="1"/>
</dbReference>
<dbReference type="AlphaFoldDB" id="A0A8J3AZ42"/>
<keyword evidence="15 20" id="KW-0472">Membrane</keyword>
<gene>
    <name evidence="21" type="primary">cdsA</name>
    <name evidence="21" type="ORF">GCM10010123_03590</name>
</gene>
<sequence>MFADPTDHADGPSAVGGRRSRRARHAATDTDKPADDWPGNPAEPRWPPGEWAGDEPRRPRHRRSAEADGARTWPTPDADGPPPGYGEPNRPGYGEPPRPGYGEPPGRPGDRSTGDRPAGRSGDRRAGGPPAGWSDDRPAGGGPAAWAGEPGATGGWPPSRDEPAGWSDAGGSRDEPGWSDAGHSREESTGWSDAGRLRDEPGWSGTGRSRDEPAGWSDAGQPRWSDTGHPRDEPPGWSDAEHPRDEPAGWSDAQGPPEPYDPYAPPPARPGARDPRDEPPGRTPATDHPASRRRRNPDHPPPAAGTAHGEHEDSYPEDAGRGTSARDRGAAGHAGGEQAGATTELPAVPAAGSKAPRGGRNLPAAIGVGLGLGVLVLGSLAHPLAFAAVVALAAGAGVWEMVRAVRSAGMRAPLPPLLLGAAIIPFLGFVAGPDGLAIGLLVTVLATSVWRLGDGPAGYERDIAAGALIALYVPFLLGFAAPLALAPDGMLRVLLTLAVVVLSDTGGYAVGVRFGKHPLAPQVSPNKSREGLLGSLAAAGLGGLGLGWALLDLAPWAGLVFGVAVAAMAVVGDLTESMIKRDLRVKDMSNLLPGHGGLMDRLDSIIFAVPTAYLLLSVLIPG</sequence>
<evidence type="ECO:0000256" key="17">
    <source>
        <dbReference type="ARBA" id="ARBA00023264"/>
    </source>
</evidence>
<dbReference type="PANTHER" id="PTHR46382">
    <property type="entry name" value="PHOSPHATIDATE CYTIDYLYLTRANSFERASE"/>
    <property type="match status" value="1"/>
</dbReference>
<feature type="transmembrane region" description="Helical" evidence="20">
    <location>
        <begin position="556"/>
        <end position="574"/>
    </location>
</feature>
<feature type="compositionally biased region" description="Basic and acidic residues" evidence="19">
    <location>
        <begin position="271"/>
        <end position="280"/>
    </location>
</feature>
<evidence type="ECO:0000256" key="10">
    <source>
        <dbReference type="ARBA" id="ARBA00022679"/>
    </source>
</evidence>
<feature type="compositionally biased region" description="Low complexity" evidence="19">
    <location>
        <begin position="144"/>
        <end position="158"/>
    </location>
</feature>
<feature type="compositionally biased region" description="Basic and acidic residues" evidence="19">
    <location>
        <begin position="1"/>
        <end position="10"/>
    </location>
</feature>
<comment type="caution">
    <text evidence="21">The sequence shown here is derived from an EMBL/GenBank/DDBJ whole genome shotgun (WGS) entry which is preliminary data.</text>
</comment>
<reference evidence="21" key="1">
    <citation type="journal article" date="2014" name="Int. J. Syst. Evol. Microbiol.">
        <title>Complete genome sequence of Corynebacterium casei LMG S-19264T (=DSM 44701T), isolated from a smear-ripened cheese.</title>
        <authorList>
            <consortium name="US DOE Joint Genome Institute (JGI-PGF)"/>
            <person name="Walter F."/>
            <person name="Albersmeier A."/>
            <person name="Kalinowski J."/>
            <person name="Ruckert C."/>
        </authorList>
    </citation>
    <scope>NUCLEOTIDE SEQUENCE</scope>
    <source>
        <strain evidence="21">JCM 3090</strain>
    </source>
</reference>
<keyword evidence="17" id="KW-1208">Phospholipid metabolism</keyword>
<dbReference type="GO" id="GO:0005886">
    <property type="term" value="C:plasma membrane"/>
    <property type="evidence" value="ECO:0007669"/>
    <property type="project" value="UniProtKB-SubCell"/>
</dbReference>
<comment type="catalytic activity">
    <reaction evidence="1 18">
        <text>a 1,2-diacyl-sn-glycero-3-phosphate + CTP + H(+) = a CDP-1,2-diacyl-sn-glycerol + diphosphate</text>
        <dbReference type="Rhea" id="RHEA:16229"/>
        <dbReference type="ChEBI" id="CHEBI:15378"/>
        <dbReference type="ChEBI" id="CHEBI:33019"/>
        <dbReference type="ChEBI" id="CHEBI:37563"/>
        <dbReference type="ChEBI" id="CHEBI:58332"/>
        <dbReference type="ChEBI" id="CHEBI:58608"/>
        <dbReference type="EC" id="2.7.7.41"/>
    </reaction>
</comment>
<feature type="transmembrane region" description="Helical" evidence="20">
    <location>
        <begin position="414"/>
        <end position="430"/>
    </location>
</feature>
<reference evidence="21" key="2">
    <citation type="submission" date="2020-09" db="EMBL/GenBank/DDBJ databases">
        <authorList>
            <person name="Sun Q."/>
            <person name="Ohkuma M."/>
        </authorList>
    </citation>
    <scope>NUCLEOTIDE SEQUENCE</scope>
    <source>
        <strain evidence="21">JCM 3090</strain>
    </source>
</reference>
<comment type="similarity">
    <text evidence="5 18">Belongs to the CDS family.</text>
</comment>
<evidence type="ECO:0000256" key="18">
    <source>
        <dbReference type="RuleBase" id="RU003938"/>
    </source>
</evidence>
<protein>
    <recommendedName>
        <fullName evidence="7 18">Phosphatidate cytidylyltransferase</fullName>
        <ecNumber evidence="6 18">2.7.7.41</ecNumber>
    </recommendedName>
</protein>
<feature type="transmembrane region" description="Helical" evidence="20">
    <location>
        <begin position="491"/>
        <end position="510"/>
    </location>
</feature>
<keyword evidence="9" id="KW-0444">Lipid biosynthesis</keyword>
<evidence type="ECO:0000256" key="2">
    <source>
        <dbReference type="ARBA" id="ARBA00004651"/>
    </source>
</evidence>
<feature type="transmembrane region" description="Helical" evidence="20">
    <location>
        <begin position="531"/>
        <end position="550"/>
    </location>
</feature>
<dbReference type="UniPathway" id="UPA00557">
    <property type="reaction ID" value="UER00614"/>
</dbReference>
<name>A0A8J3AZ42_9ACTN</name>
<dbReference type="GO" id="GO:0004605">
    <property type="term" value="F:phosphatidate cytidylyltransferase activity"/>
    <property type="evidence" value="ECO:0007669"/>
    <property type="project" value="UniProtKB-EC"/>
</dbReference>
<comment type="subcellular location">
    <subcellularLocation>
        <location evidence="2">Cell membrane</location>
        <topology evidence="2">Multi-pass membrane protein</topology>
    </subcellularLocation>
</comment>
<evidence type="ECO:0000313" key="21">
    <source>
        <dbReference type="EMBL" id="GGJ76864.1"/>
    </source>
</evidence>
<dbReference type="PROSITE" id="PS01315">
    <property type="entry name" value="CDS"/>
    <property type="match status" value="1"/>
</dbReference>
<dbReference type="Pfam" id="PF01148">
    <property type="entry name" value="CTP_transf_1"/>
    <property type="match status" value="1"/>
</dbReference>
<keyword evidence="12 18" id="KW-0548">Nucleotidyltransferase</keyword>
<keyword evidence="16" id="KW-0594">Phospholipid biosynthesis</keyword>
<dbReference type="Proteomes" id="UP000649739">
    <property type="component" value="Unassembled WGS sequence"/>
</dbReference>
<evidence type="ECO:0000256" key="4">
    <source>
        <dbReference type="ARBA" id="ARBA00005189"/>
    </source>
</evidence>
<accession>A0A8J3AZ42</accession>
<dbReference type="RefSeq" id="WP_373291159.1">
    <property type="nucleotide sequence ID" value="NZ_BMQB01000001.1"/>
</dbReference>
<dbReference type="EMBL" id="BMQB01000001">
    <property type="protein sequence ID" value="GGJ76864.1"/>
    <property type="molecule type" value="Genomic_DNA"/>
</dbReference>
<evidence type="ECO:0000256" key="15">
    <source>
        <dbReference type="ARBA" id="ARBA00023136"/>
    </source>
</evidence>
<evidence type="ECO:0000256" key="5">
    <source>
        <dbReference type="ARBA" id="ARBA00010185"/>
    </source>
</evidence>
<evidence type="ECO:0000313" key="22">
    <source>
        <dbReference type="Proteomes" id="UP000649739"/>
    </source>
</evidence>
<keyword evidence="11 18" id="KW-0812">Transmembrane</keyword>
<proteinExistence type="inferred from homology"/>